<proteinExistence type="predicted"/>
<evidence type="ECO:0000313" key="3">
    <source>
        <dbReference type="Proteomes" id="UP000305546"/>
    </source>
</evidence>
<gene>
    <name evidence="2" type="ORF">FG385_18920</name>
</gene>
<dbReference type="OrthoDB" id="9813348at2"/>
<comment type="caution">
    <text evidence="2">The sequence shown here is derived from an EMBL/GenBank/DDBJ whole genome shotgun (WGS) entry which is preliminary data.</text>
</comment>
<keyword evidence="3" id="KW-1185">Reference proteome</keyword>
<feature type="region of interest" description="Disordered" evidence="1">
    <location>
        <begin position="1"/>
        <end position="24"/>
    </location>
</feature>
<evidence type="ECO:0000256" key="1">
    <source>
        <dbReference type="SAM" id="MobiDB-lite"/>
    </source>
</evidence>
<reference evidence="2 3" key="1">
    <citation type="submission" date="2019-06" db="EMBL/GenBank/DDBJ databases">
        <title>Amycolatopsis alkalitolerans sp. nov., isolated from Gastrodia elata Blume.</title>
        <authorList>
            <person name="Narsing Rao M.P."/>
            <person name="Li W.J."/>
        </authorList>
    </citation>
    <scope>NUCLEOTIDE SEQUENCE [LARGE SCALE GENOMIC DNA]</scope>
    <source>
        <strain evidence="2 3">SYSUP0005</strain>
    </source>
</reference>
<evidence type="ECO:0000313" key="2">
    <source>
        <dbReference type="EMBL" id="TNC24134.1"/>
    </source>
</evidence>
<organism evidence="2 3">
    <name type="scientific">Amycolatopsis alkalitolerans</name>
    <dbReference type="NCBI Taxonomy" id="2547244"/>
    <lineage>
        <taxon>Bacteria</taxon>
        <taxon>Bacillati</taxon>
        <taxon>Actinomycetota</taxon>
        <taxon>Actinomycetes</taxon>
        <taxon>Pseudonocardiales</taxon>
        <taxon>Pseudonocardiaceae</taxon>
        <taxon>Amycolatopsis</taxon>
    </lineage>
</organism>
<dbReference type="EMBL" id="VDFW01000016">
    <property type="protein sequence ID" value="TNC24134.1"/>
    <property type="molecule type" value="Genomic_DNA"/>
</dbReference>
<feature type="region of interest" description="Disordered" evidence="1">
    <location>
        <begin position="45"/>
        <end position="85"/>
    </location>
</feature>
<dbReference type="Proteomes" id="UP000305546">
    <property type="component" value="Unassembled WGS sequence"/>
</dbReference>
<name>A0A5C4LXI2_9PSEU</name>
<protein>
    <submittedName>
        <fullName evidence="2">Uncharacterized protein</fullName>
    </submittedName>
</protein>
<sequence length="85" mass="8922">MTRPRPSPVGRCRTEFGEPATALDLPPRALSDTVAAFNKSVVDGPFDWRVPDGKHTNGSTPPESKPGDAARRSAVSGLYGQSAAS</sequence>
<accession>A0A5C4LXI2</accession>
<dbReference type="AlphaFoldDB" id="A0A5C4LXI2"/>
<dbReference type="RefSeq" id="WP_139098088.1">
    <property type="nucleotide sequence ID" value="NZ_VDFW01000016.1"/>
</dbReference>